<dbReference type="PANTHER" id="PTHR43162">
    <property type="match status" value="1"/>
</dbReference>
<dbReference type="EMBL" id="CP064939">
    <property type="protein sequence ID" value="QPH38693.1"/>
    <property type="molecule type" value="Genomic_DNA"/>
</dbReference>
<dbReference type="Proteomes" id="UP000594759">
    <property type="component" value="Chromosome"/>
</dbReference>
<evidence type="ECO:0000313" key="2">
    <source>
        <dbReference type="EMBL" id="QPH38693.1"/>
    </source>
</evidence>
<dbReference type="InterPro" id="IPR051604">
    <property type="entry name" value="Ergot_Alk_Oxidoreductase"/>
</dbReference>
<dbReference type="AlphaFoldDB" id="A0A7U3SPN9"/>
<accession>A0A7U3SPN9</accession>
<dbReference type="KEGG" id="pex:IZT61_16655"/>
<name>A0A7U3SPN9_9SPHI</name>
<feature type="domain" description="NmrA-like" evidence="1">
    <location>
        <begin position="2"/>
        <end position="277"/>
    </location>
</feature>
<sequence>MKIILTGSLGNISKPLAKELIAKRHSVTVISGNPEKQKEIEALGAHASIGKLEDLPFLINSFMGADAVYCMIPMNMNEANQQAYMHKIANNYVQAIKEAEVKRVVFLSGWSADLVKGENAENIFTEQLNVPITIMRPGAFYTNFYFSMDMIKGKGIIGKFLTLRYLGLKALLKGETGLLMGNYGGDDKIVFVSPKDIAEAIAEELVNPPTEKVKIRYVGSEEMTCNEAAKIIGSAVGKPYLKWVLISDKEMLQGLKMAKMPQEIAQTMVEMQSVMHSGTPLKNFHKNNPKMGKVKLTEFAKEFAKAYNQQ</sequence>
<dbReference type="RefSeq" id="WP_196098170.1">
    <property type="nucleotide sequence ID" value="NZ_CP064939.1"/>
</dbReference>
<dbReference type="SUPFAM" id="SSF51735">
    <property type="entry name" value="NAD(P)-binding Rossmann-fold domains"/>
    <property type="match status" value="1"/>
</dbReference>
<dbReference type="PANTHER" id="PTHR43162:SF1">
    <property type="entry name" value="PRESTALK A DIFFERENTIATION PROTEIN A"/>
    <property type="match status" value="1"/>
</dbReference>
<organism evidence="2 3">
    <name type="scientific">Pedobacter endophyticus</name>
    <dbReference type="NCBI Taxonomy" id="2789740"/>
    <lineage>
        <taxon>Bacteria</taxon>
        <taxon>Pseudomonadati</taxon>
        <taxon>Bacteroidota</taxon>
        <taxon>Sphingobacteriia</taxon>
        <taxon>Sphingobacteriales</taxon>
        <taxon>Sphingobacteriaceae</taxon>
        <taxon>Pedobacter</taxon>
    </lineage>
</organism>
<evidence type="ECO:0000259" key="1">
    <source>
        <dbReference type="Pfam" id="PF05368"/>
    </source>
</evidence>
<proteinExistence type="predicted"/>
<gene>
    <name evidence="2" type="ORF">IZT61_16655</name>
</gene>
<dbReference type="InterPro" id="IPR036291">
    <property type="entry name" value="NAD(P)-bd_dom_sf"/>
</dbReference>
<dbReference type="Pfam" id="PF05368">
    <property type="entry name" value="NmrA"/>
    <property type="match status" value="1"/>
</dbReference>
<dbReference type="InterPro" id="IPR008030">
    <property type="entry name" value="NmrA-like"/>
</dbReference>
<evidence type="ECO:0000313" key="3">
    <source>
        <dbReference type="Proteomes" id="UP000594759"/>
    </source>
</evidence>
<dbReference type="Gene3D" id="3.90.25.10">
    <property type="entry name" value="UDP-galactose 4-epimerase, domain 1"/>
    <property type="match status" value="1"/>
</dbReference>
<protein>
    <submittedName>
        <fullName evidence="2">NAD(P)H-binding protein</fullName>
    </submittedName>
</protein>
<dbReference type="Gene3D" id="3.40.50.720">
    <property type="entry name" value="NAD(P)-binding Rossmann-like Domain"/>
    <property type="match status" value="2"/>
</dbReference>
<reference evidence="2 3" key="1">
    <citation type="submission" date="2020-11" db="EMBL/GenBank/DDBJ databases">
        <title>Pedobacter endophytica, an endophytic bacteria isolated form Carex pumila.</title>
        <authorList>
            <person name="Peng Y."/>
            <person name="Jiang L."/>
            <person name="Lee J."/>
        </authorList>
    </citation>
    <scope>NUCLEOTIDE SEQUENCE [LARGE SCALE GENOMIC DNA]</scope>
    <source>
        <strain evidence="2 3">JBR3-12</strain>
    </source>
</reference>
<keyword evidence="3" id="KW-1185">Reference proteome</keyword>